<keyword evidence="1" id="KW-0805">Transcription regulation</keyword>
<dbReference type="Gene3D" id="1.10.10.60">
    <property type="entry name" value="Homeodomain-like"/>
    <property type="match status" value="2"/>
</dbReference>
<dbReference type="InterPro" id="IPR018060">
    <property type="entry name" value="HTH_AraC"/>
</dbReference>
<sequence length="314" mass="34633">MEPGKAVRAAELDRMLERLEVRLDAFAICEIESGCGLRCDPFDRTIVHFVLQGCGMIEWSEAGRVAIRPGMIIVVPKRMPKQINGEGPVQKVFDANEVCPLAGGMVKFRACRTKSDLILGCASVDATIFDRPNYLDQLSTPVSEHIGDGALSLLFKAMLAELSSVGVGTRAIVSAIMKQLMVMFLRRHLERSFPEDALSLLVMDQRLRRVASLIVDRPGEAHSLESLARIAGMSRSRFSQLFLAAYGESPTHFLSSARLTRAARLLEDSSLPIKAVAGTIGYASRSHFSRVFRERYGVDPSQFREAHRQGIAAK</sequence>
<evidence type="ECO:0000313" key="6">
    <source>
        <dbReference type="Proteomes" id="UP000033202"/>
    </source>
</evidence>
<dbReference type="SUPFAM" id="SSF46689">
    <property type="entry name" value="Homeodomain-like"/>
    <property type="match status" value="2"/>
</dbReference>
<comment type="caution">
    <text evidence="5">The sequence shown here is derived from an EMBL/GenBank/DDBJ whole genome shotgun (WGS) entry which is preliminary data.</text>
</comment>
<evidence type="ECO:0000256" key="3">
    <source>
        <dbReference type="ARBA" id="ARBA00023163"/>
    </source>
</evidence>
<dbReference type="InterPro" id="IPR050204">
    <property type="entry name" value="AraC_XylS_family_regulators"/>
</dbReference>
<dbReference type="STRING" id="1219043.SCH01S_33_00270"/>
<evidence type="ECO:0000259" key="4">
    <source>
        <dbReference type="PROSITE" id="PS01124"/>
    </source>
</evidence>
<dbReference type="CDD" id="cd02208">
    <property type="entry name" value="cupin_RmlC-like"/>
    <property type="match status" value="1"/>
</dbReference>
<dbReference type="PANTHER" id="PTHR46796">
    <property type="entry name" value="HTH-TYPE TRANSCRIPTIONAL ACTIVATOR RHAS-RELATED"/>
    <property type="match status" value="1"/>
</dbReference>
<dbReference type="PANTHER" id="PTHR46796:SF7">
    <property type="entry name" value="ARAC FAMILY TRANSCRIPTIONAL REGULATOR"/>
    <property type="match status" value="1"/>
</dbReference>
<evidence type="ECO:0000313" key="5">
    <source>
        <dbReference type="EMBL" id="GAO39540.1"/>
    </source>
</evidence>
<dbReference type="PRINTS" id="PR00032">
    <property type="entry name" value="HTHARAC"/>
</dbReference>
<dbReference type="PROSITE" id="PS01124">
    <property type="entry name" value="HTH_ARAC_FAMILY_2"/>
    <property type="match status" value="1"/>
</dbReference>
<dbReference type="AlphaFoldDB" id="A0A0E9MQY3"/>
<accession>A0A0E9MQY3</accession>
<dbReference type="Pfam" id="PF12833">
    <property type="entry name" value="HTH_18"/>
    <property type="match status" value="1"/>
</dbReference>
<name>A0A0E9MQY3_9SPHN</name>
<reference evidence="5 6" key="1">
    <citation type="submission" date="2015-04" db="EMBL/GenBank/DDBJ databases">
        <title>Whole genome shotgun sequence of Sphingomonas changbaiensis NBRC 104936.</title>
        <authorList>
            <person name="Katano-Makiyama Y."/>
            <person name="Hosoyama A."/>
            <person name="Hashimoto M."/>
            <person name="Noguchi M."/>
            <person name="Tsuchikane K."/>
            <person name="Ohji S."/>
            <person name="Yamazoe A."/>
            <person name="Ichikawa N."/>
            <person name="Kimura A."/>
            <person name="Fujita N."/>
        </authorList>
    </citation>
    <scope>NUCLEOTIDE SEQUENCE [LARGE SCALE GENOMIC DNA]</scope>
    <source>
        <strain evidence="5 6">NBRC 104936</strain>
    </source>
</reference>
<protein>
    <submittedName>
        <fullName evidence="5">Putative AraC family transcriptional regulator</fullName>
    </submittedName>
</protein>
<dbReference type="Pfam" id="PF12852">
    <property type="entry name" value="Cupin_6"/>
    <property type="match status" value="1"/>
</dbReference>
<evidence type="ECO:0000256" key="1">
    <source>
        <dbReference type="ARBA" id="ARBA00023015"/>
    </source>
</evidence>
<dbReference type="Proteomes" id="UP000033202">
    <property type="component" value="Unassembled WGS sequence"/>
</dbReference>
<organism evidence="5 6">
    <name type="scientific">Sphingomonas changbaiensis NBRC 104936</name>
    <dbReference type="NCBI Taxonomy" id="1219043"/>
    <lineage>
        <taxon>Bacteria</taxon>
        <taxon>Pseudomonadati</taxon>
        <taxon>Pseudomonadota</taxon>
        <taxon>Alphaproteobacteria</taxon>
        <taxon>Sphingomonadales</taxon>
        <taxon>Sphingomonadaceae</taxon>
        <taxon>Sphingomonas</taxon>
    </lineage>
</organism>
<keyword evidence="2" id="KW-0238">DNA-binding</keyword>
<dbReference type="InterPro" id="IPR020449">
    <property type="entry name" value="Tscrpt_reg_AraC-type_HTH"/>
</dbReference>
<keyword evidence="3" id="KW-0804">Transcription</keyword>
<dbReference type="EMBL" id="BBWU01000033">
    <property type="protein sequence ID" value="GAO39540.1"/>
    <property type="molecule type" value="Genomic_DNA"/>
</dbReference>
<dbReference type="GO" id="GO:0043565">
    <property type="term" value="F:sequence-specific DNA binding"/>
    <property type="evidence" value="ECO:0007669"/>
    <property type="project" value="InterPro"/>
</dbReference>
<proteinExistence type="predicted"/>
<gene>
    <name evidence="5" type="ORF">SCH01S_33_00270</name>
</gene>
<dbReference type="OrthoDB" id="644174at2"/>
<evidence type="ECO:0000256" key="2">
    <source>
        <dbReference type="ARBA" id="ARBA00023125"/>
    </source>
</evidence>
<dbReference type="GO" id="GO:0003700">
    <property type="term" value="F:DNA-binding transcription factor activity"/>
    <property type="evidence" value="ECO:0007669"/>
    <property type="project" value="InterPro"/>
</dbReference>
<keyword evidence="6" id="KW-1185">Reference proteome</keyword>
<dbReference type="SMART" id="SM00342">
    <property type="entry name" value="HTH_ARAC"/>
    <property type="match status" value="1"/>
</dbReference>
<dbReference type="InterPro" id="IPR032783">
    <property type="entry name" value="AraC_lig"/>
</dbReference>
<feature type="domain" description="HTH araC/xylS-type" evidence="4">
    <location>
        <begin position="208"/>
        <end position="306"/>
    </location>
</feature>
<dbReference type="InterPro" id="IPR009057">
    <property type="entry name" value="Homeodomain-like_sf"/>
</dbReference>